<evidence type="ECO:0000256" key="8">
    <source>
        <dbReference type="RuleBase" id="RU364068"/>
    </source>
</evidence>
<evidence type="ECO:0000256" key="7">
    <source>
        <dbReference type="PIRSR" id="PIRSR600760-2"/>
    </source>
</evidence>
<sequence>MSTADLLVDELLDVALSTCLLAAGHVRDRRAELIGEGALTAAETKSSAVDPVTVVDKESEQLIMSTLLERRPDDGILGEEGADVPSRSGVRWIVDPIDGTVNFLYGVPQYAVSIAAARGEELLAGAVVNVATGRAYQAGRGRGAFTRGGGEEEWRRLGVSSISDVPLALVATGFSYTPQWRAQQADILRAVLPRVRDIRRAGSAALDLCMLADGVVDAYYEHATHPWDYAAGAVIATEAGAQVEHPGLGASGHDGAVTMASAPGIWNNFRALLAEAGADQPLKPFSDQV</sequence>
<dbReference type="InterPro" id="IPR020550">
    <property type="entry name" value="Inositol_monophosphatase_CS"/>
</dbReference>
<dbReference type="PANTHER" id="PTHR20854:SF4">
    <property type="entry name" value="INOSITOL-1-MONOPHOSPHATASE-RELATED"/>
    <property type="match status" value="1"/>
</dbReference>
<dbReference type="InterPro" id="IPR000760">
    <property type="entry name" value="Inositol_monophosphatase-like"/>
</dbReference>
<evidence type="ECO:0000313" key="9">
    <source>
        <dbReference type="EMBL" id="EFK53802.1"/>
    </source>
</evidence>
<feature type="binding site" evidence="7">
    <location>
        <position position="98"/>
    </location>
    <ligand>
        <name>Mg(2+)</name>
        <dbReference type="ChEBI" id="CHEBI:18420"/>
        <label>1</label>
        <note>catalytic</note>
    </ligand>
</feature>
<keyword evidence="5 8" id="KW-0378">Hydrolase</keyword>
<dbReference type="GO" id="GO:0046872">
    <property type="term" value="F:metal ion binding"/>
    <property type="evidence" value="ECO:0007669"/>
    <property type="project" value="UniProtKB-KW"/>
</dbReference>
<comment type="catalytic activity">
    <reaction evidence="1 8">
        <text>a myo-inositol phosphate + H2O = myo-inositol + phosphate</text>
        <dbReference type="Rhea" id="RHEA:24056"/>
        <dbReference type="ChEBI" id="CHEBI:15377"/>
        <dbReference type="ChEBI" id="CHEBI:17268"/>
        <dbReference type="ChEBI" id="CHEBI:43474"/>
        <dbReference type="ChEBI" id="CHEBI:84139"/>
        <dbReference type="EC" id="3.1.3.25"/>
    </reaction>
</comment>
<dbReference type="HOGENOM" id="CLU_044118_0_1_11"/>
<accession>D7WCC1</accession>
<dbReference type="CDD" id="cd01639">
    <property type="entry name" value="IMPase"/>
    <property type="match status" value="1"/>
</dbReference>
<evidence type="ECO:0000256" key="1">
    <source>
        <dbReference type="ARBA" id="ARBA00001033"/>
    </source>
</evidence>
<keyword evidence="10" id="KW-1185">Reference proteome</keyword>
<proteinExistence type="inferred from homology"/>
<keyword evidence="4 7" id="KW-0479">Metal-binding</keyword>
<organism evidence="9 10">
    <name type="scientific">Corynebacterium genitalium ATCC 33030</name>
    <dbReference type="NCBI Taxonomy" id="585529"/>
    <lineage>
        <taxon>Bacteria</taxon>
        <taxon>Bacillati</taxon>
        <taxon>Actinomycetota</taxon>
        <taxon>Actinomycetes</taxon>
        <taxon>Mycobacteriales</taxon>
        <taxon>Corynebacteriaceae</taxon>
        <taxon>Corynebacterium</taxon>
    </lineage>
</organism>
<name>D7WCC1_9CORY</name>
<keyword evidence="6 7" id="KW-0460">Magnesium</keyword>
<protein>
    <recommendedName>
        <fullName evidence="8">Inositol-1-monophosphatase</fullName>
        <ecNumber evidence="8">3.1.3.25</ecNumber>
    </recommendedName>
</protein>
<dbReference type="OrthoDB" id="9772456at2"/>
<dbReference type="PROSITE" id="PS00629">
    <property type="entry name" value="IMP_1"/>
    <property type="match status" value="1"/>
</dbReference>
<evidence type="ECO:0000256" key="3">
    <source>
        <dbReference type="ARBA" id="ARBA00009759"/>
    </source>
</evidence>
<evidence type="ECO:0000256" key="6">
    <source>
        <dbReference type="ARBA" id="ARBA00022842"/>
    </source>
</evidence>
<dbReference type="PANTHER" id="PTHR20854">
    <property type="entry name" value="INOSITOL MONOPHOSPHATASE"/>
    <property type="match status" value="1"/>
</dbReference>
<dbReference type="InterPro" id="IPR020583">
    <property type="entry name" value="Inositol_monoP_metal-BS"/>
</dbReference>
<dbReference type="Proteomes" id="UP000004208">
    <property type="component" value="Unassembled WGS sequence"/>
</dbReference>
<dbReference type="GO" id="GO:0046854">
    <property type="term" value="P:phosphatidylinositol phosphate biosynthetic process"/>
    <property type="evidence" value="ECO:0007669"/>
    <property type="project" value="InterPro"/>
</dbReference>
<feature type="binding site" evidence="7">
    <location>
        <position position="228"/>
    </location>
    <ligand>
        <name>Mg(2+)</name>
        <dbReference type="ChEBI" id="CHEBI:18420"/>
        <label>1</label>
        <note>catalytic</note>
    </ligand>
</feature>
<evidence type="ECO:0000256" key="5">
    <source>
        <dbReference type="ARBA" id="ARBA00022801"/>
    </source>
</evidence>
<dbReference type="PRINTS" id="PR00377">
    <property type="entry name" value="IMPHPHTASES"/>
</dbReference>
<dbReference type="PROSITE" id="PS00630">
    <property type="entry name" value="IMP_2"/>
    <property type="match status" value="1"/>
</dbReference>
<dbReference type="eggNOG" id="COG0483">
    <property type="taxonomic scope" value="Bacteria"/>
</dbReference>
<dbReference type="RefSeq" id="WP_005289866.1">
    <property type="nucleotide sequence ID" value="NZ_CM000961.1"/>
</dbReference>
<dbReference type="EMBL" id="ACLJ02000003">
    <property type="protein sequence ID" value="EFK53802.1"/>
    <property type="molecule type" value="Genomic_DNA"/>
</dbReference>
<evidence type="ECO:0000256" key="4">
    <source>
        <dbReference type="ARBA" id="ARBA00022723"/>
    </source>
</evidence>
<dbReference type="SUPFAM" id="SSF56655">
    <property type="entry name" value="Carbohydrate phosphatase"/>
    <property type="match status" value="1"/>
</dbReference>
<gene>
    <name evidence="9" type="ORF">HMPREF0291_11459</name>
</gene>
<dbReference type="AlphaFoldDB" id="D7WCC1"/>
<dbReference type="GO" id="GO:0006020">
    <property type="term" value="P:inositol metabolic process"/>
    <property type="evidence" value="ECO:0007669"/>
    <property type="project" value="TreeGrafter"/>
</dbReference>
<dbReference type="EC" id="3.1.3.25" evidence="8"/>
<comment type="similarity">
    <text evidence="3 8">Belongs to the inositol monophosphatase superfamily.</text>
</comment>
<dbReference type="InterPro" id="IPR033942">
    <property type="entry name" value="IMPase"/>
</dbReference>
<dbReference type="Gene3D" id="3.30.540.10">
    <property type="entry name" value="Fructose-1,6-Bisphosphatase, subunit A, domain 1"/>
    <property type="match status" value="1"/>
</dbReference>
<evidence type="ECO:0000313" key="10">
    <source>
        <dbReference type="Proteomes" id="UP000004208"/>
    </source>
</evidence>
<comment type="caution">
    <text evidence="9">The sequence shown here is derived from an EMBL/GenBank/DDBJ whole genome shotgun (WGS) entry which is preliminary data.</text>
</comment>
<comment type="cofactor">
    <cofactor evidence="2 7 8">
        <name>Mg(2+)</name>
        <dbReference type="ChEBI" id="CHEBI:18420"/>
    </cofactor>
</comment>
<dbReference type="Pfam" id="PF00459">
    <property type="entry name" value="Inositol_P"/>
    <property type="match status" value="1"/>
</dbReference>
<dbReference type="STRING" id="585529.HMPREF0291_11459"/>
<dbReference type="GO" id="GO:0008934">
    <property type="term" value="F:inositol monophosphate 1-phosphatase activity"/>
    <property type="evidence" value="ECO:0007669"/>
    <property type="project" value="InterPro"/>
</dbReference>
<dbReference type="Gene3D" id="3.40.190.80">
    <property type="match status" value="1"/>
</dbReference>
<dbReference type="GO" id="GO:0007165">
    <property type="term" value="P:signal transduction"/>
    <property type="evidence" value="ECO:0007669"/>
    <property type="project" value="TreeGrafter"/>
</dbReference>
<evidence type="ECO:0000256" key="2">
    <source>
        <dbReference type="ARBA" id="ARBA00001946"/>
    </source>
</evidence>
<reference evidence="9" key="1">
    <citation type="submission" date="2010-06" db="EMBL/GenBank/DDBJ databases">
        <authorList>
            <person name="Muzny D."/>
            <person name="Qin X."/>
            <person name="Buhay C."/>
            <person name="Dugan-Rocha S."/>
            <person name="Ding Y."/>
            <person name="Chen G."/>
            <person name="Hawes A."/>
            <person name="Holder M."/>
            <person name="Jhangiani S."/>
            <person name="Johnson A."/>
            <person name="Khan Z."/>
            <person name="Li Z."/>
            <person name="Liu W."/>
            <person name="Liu X."/>
            <person name="Perez L."/>
            <person name="Shen H."/>
            <person name="Wang Q."/>
            <person name="Watt J."/>
            <person name="Xi L."/>
            <person name="Xin Y."/>
            <person name="Zhou J."/>
            <person name="Deng J."/>
            <person name="Jiang H."/>
            <person name="Liu Y."/>
            <person name="Qu J."/>
            <person name="Song X.-Z."/>
            <person name="Zhang L."/>
            <person name="Villasana D."/>
            <person name="Johnson A."/>
            <person name="Liu J."/>
            <person name="Liyanage D."/>
            <person name="Lorensuhewa L."/>
            <person name="Robinson T."/>
            <person name="Song A."/>
            <person name="Song B.-B."/>
            <person name="Dinh H."/>
            <person name="Thornton R."/>
            <person name="Coyle M."/>
            <person name="Francisco L."/>
            <person name="Jackson L."/>
            <person name="Javaid M."/>
            <person name="Korchina V."/>
            <person name="Kovar C."/>
            <person name="Mata R."/>
            <person name="Mathew T."/>
            <person name="Ngo R."/>
            <person name="Nguyen L."/>
            <person name="Nguyen N."/>
            <person name="Okwuonu G."/>
            <person name="Ongeri F."/>
            <person name="Pham C."/>
            <person name="Simmons D."/>
            <person name="Wilczek-Boney K."/>
            <person name="Hale W."/>
            <person name="Jakkamsetti A."/>
            <person name="Pham P."/>
            <person name="Ruth R."/>
            <person name="San Lucas F."/>
            <person name="Warren J."/>
            <person name="Zhang J."/>
            <person name="Zhao Z."/>
            <person name="Zhou C."/>
            <person name="Zhu D."/>
            <person name="Lee S."/>
            <person name="Bess C."/>
            <person name="Blankenburg K."/>
            <person name="Forbes L."/>
            <person name="Fu Q."/>
            <person name="Gubbala S."/>
            <person name="Hirani K."/>
            <person name="Jayaseelan J.C."/>
            <person name="Lara F."/>
            <person name="Munidasa M."/>
            <person name="Palculict T."/>
            <person name="Patil S."/>
            <person name="Pu L.-L."/>
            <person name="Saada N."/>
            <person name="Tang L."/>
            <person name="Weissenberger G."/>
            <person name="Zhu Y."/>
            <person name="Hemphill L."/>
            <person name="Shang Y."/>
            <person name="Youmans B."/>
            <person name="Ayvaz T."/>
            <person name="Ross M."/>
            <person name="Santibanez J."/>
            <person name="Aqrawi P."/>
            <person name="Gross S."/>
            <person name="Joshi V."/>
            <person name="Fowler G."/>
            <person name="Nazareth L."/>
            <person name="Reid J."/>
            <person name="Worley K."/>
            <person name="Petrosino J."/>
            <person name="Highlander S."/>
            <person name="Gibbs R."/>
        </authorList>
    </citation>
    <scope>NUCLEOTIDE SEQUENCE [LARGE SCALE GENOMIC DNA]</scope>
    <source>
        <strain evidence="9">ATCC 33030</strain>
    </source>
</reference>
<feature type="binding site" evidence="7">
    <location>
        <position position="79"/>
    </location>
    <ligand>
        <name>Mg(2+)</name>
        <dbReference type="ChEBI" id="CHEBI:18420"/>
        <label>1</label>
        <note>catalytic</note>
    </ligand>
</feature>
<feature type="binding site" evidence="7">
    <location>
        <position position="97"/>
    </location>
    <ligand>
        <name>Mg(2+)</name>
        <dbReference type="ChEBI" id="CHEBI:18420"/>
        <label>1</label>
        <note>catalytic</note>
    </ligand>
</feature>
<feature type="binding site" evidence="7">
    <location>
        <position position="95"/>
    </location>
    <ligand>
        <name>Mg(2+)</name>
        <dbReference type="ChEBI" id="CHEBI:18420"/>
        <label>1</label>
        <note>catalytic</note>
    </ligand>
</feature>